<keyword evidence="5" id="KW-1185">Reference proteome</keyword>
<feature type="transmembrane region" description="Helical" evidence="3">
    <location>
        <begin position="422"/>
        <end position="444"/>
    </location>
</feature>
<feature type="transmembrane region" description="Helical" evidence="3">
    <location>
        <begin position="393"/>
        <end position="410"/>
    </location>
</feature>
<evidence type="ECO:0000256" key="2">
    <source>
        <dbReference type="ARBA" id="ARBA00023136"/>
    </source>
</evidence>
<dbReference type="InterPro" id="IPR050768">
    <property type="entry name" value="UPF0353/GerABKA_families"/>
</dbReference>
<dbReference type="AlphaFoldDB" id="A0A2T4Z8H9"/>
<gene>
    <name evidence="4" type="ORF">C8J48_0743</name>
</gene>
<feature type="transmembrane region" description="Helical" evidence="3">
    <location>
        <begin position="299"/>
        <end position="318"/>
    </location>
</feature>
<name>A0A2T4Z8H9_9BACL</name>
<comment type="similarity">
    <text evidence="1">Belongs to the GerABKA family.</text>
</comment>
<feature type="transmembrane region" description="Helical" evidence="3">
    <location>
        <begin position="368"/>
        <end position="387"/>
    </location>
</feature>
<dbReference type="GO" id="GO:0016020">
    <property type="term" value="C:membrane"/>
    <property type="evidence" value="ECO:0007669"/>
    <property type="project" value="InterPro"/>
</dbReference>
<keyword evidence="2 3" id="KW-0472">Membrane</keyword>
<proteinExistence type="inferred from homology"/>
<dbReference type="GO" id="GO:0009847">
    <property type="term" value="P:spore germination"/>
    <property type="evidence" value="ECO:0007669"/>
    <property type="project" value="InterPro"/>
</dbReference>
<protein>
    <submittedName>
        <fullName evidence="4">Stage V sporulation protein AF</fullName>
    </submittedName>
</protein>
<dbReference type="Pfam" id="PF03323">
    <property type="entry name" value="GerA"/>
    <property type="match status" value="1"/>
</dbReference>
<accession>A0A2T4Z8H9</accession>
<sequence>MISMKASETEQWKRMKVNKSLRVNTAVLDEVLGVEKSFDVVKRDLIYAGKRFALYFVDGFAKDEILNRVMEHLAQLKREDLLPSPLDHLVKTHVGYLEVETTESLDEVVTAILSGPIALLLDGATEAILIDARTYPARNPEEPDMERVVRGSRDGFVETLVFNTSLTRRRLRDPSLRMEYLSVGKRSKTDVCISYLEDVADADLVETVRTSIQKVKTDGLPMAEKSLEEFVFGRYWNPYPMVRYTERPDVAAVHLLEGHVLIYVDTSPSVIITPTTFFHHVQHAEEYRQKPVVGVFLRWVRFAAILTSLFLLPLWYLLAVQPELFPQGLHFMRPDEPAKIPLLLQLLIGELGVEILRMASIHTPNPLATALGLISAILLGEMAVNVGLFTSEVILFLAIAVIGTYATPSYEMGLANNLTRIAFLLLTAGLKEWGLVIGVVGWFILLATTRSLHTPYLWPLIPFNAKALLDVLVRSPMPVKTKRPRVLSPGDPDRKG</sequence>
<keyword evidence="3" id="KW-1133">Transmembrane helix</keyword>
<organism evidence="4 5">
    <name type="scientific">Desmospora activa DSM 45169</name>
    <dbReference type="NCBI Taxonomy" id="1121389"/>
    <lineage>
        <taxon>Bacteria</taxon>
        <taxon>Bacillati</taxon>
        <taxon>Bacillota</taxon>
        <taxon>Bacilli</taxon>
        <taxon>Bacillales</taxon>
        <taxon>Thermoactinomycetaceae</taxon>
        <taxon>Desmospora</taxon>
    </lineage>
</organism>
<evidence type="ECO:0000313" key="5">
    <source>
        <dbReference type="Proteomes" id="UP000241639"/>
    </source>
</evidence>
<dbReference type="Proteomes" id="UP000241639">
    <property type="component" value="Unassembled WGS sequence"/>
</dbReference>
<evidence type="ECO:0000256" key="3">
    <source>
        <dbReference type="SAM" id="Phobius"/>
    </source>
</evidence>
<dbReference type="PIRSF" id="PIRSF005690">
    <property type="entry name" value="GerBA"/>
    <property type="match status" value="1"/>
</dbReference>
<dbReference type="InterPro" id="IPR004995">
    <property type="entry name" value="Spore_Ger"/>
</dbReference>
<keyword evidence="3" id="KW-0812">Transmembrane</keyword>
<dbReference type="EMBL" id="PZZP01000001">
    <property type="protein sequence ID" value="PTM58165.1"/>
    <property type="molecule type" value="Genomic_DNA"/>
</dbReference>
<dbReference type="PANTHER" id="PTHR22550:SF9">
    <property type="entry name" value="STAGE V SPORULATION PROTEIN AF"/>
    <property type="match status" value="1"/>
</dbReference>
<comment type="caution">
    <text evidence="4">The sequence shown here is derived from an EMBL/GenBank/DDBJ whole genome shotgun (WGS) entry which is preliminary data.</text>
</comment>
<evidence type="ECO:0000256" key="1">
    <source>
        <dbReference type="ARBA" id="ARBA00005278"/>
    </source>
</evidence>
<evidence type="ECO:0000313" key="4">
    <source>
        <dbReference type="EMBL" id="PTM58165.1"/>
    </source>
</evidence>
<dbReference type="PANTHER" id="PTHR22550">
    <property type="entry name" value="SPORE GERMINATION PROTEIN"/>
    <property type="match status" value="1"/>
</dbReference>
<reference evidence="4 5" key="1">
    <citation type="submission" date="2018-04" db="EMBL/GenBank/DDBJ databases">
        <title>Genomic Encyclopedia of Archaeal and Bacterial Type Strains, Phase II (KMG-II): from individual species to whole genera.</title>
        <authorList>
            <person name="Goeker M."/>
        </authorList>
    </citation>
    <scope>NUCLEOTIDE SEQUENCE [LARGE SCALE GENOMIC DNA]</scope>
    <source>
        <strain evidence="4 5">DSM 45169</strain>
    </source>
</reference>